<reference evidence="11 12" key="1">
    <citation type="submission" date="2016-03" db="EMBL/GenBank/DDBJ databases">
        <title>Draft genome sequence of the Fonsecaea monophora CBS 269.37.</title>
        <authorList>
            <person name="Bombassaro A."/>
            <person name="Vinicius W.A."/>
            <person name="De Hoog S."/>
            <person name="Sun J."/>
            <person name="Souza E.M."/>
            <person name="Raittz R.T."/>
            <person name="Costa F."/>
            <person name="Leao A.C."/>
            <person name="Tadra-Sfeir M.Z."/>
            <person name="Baura V."/>
            <person name="Balsanelli E."/>
            <person name="Pedrosa F.O."/>
            <person name="Moreno L.F."/>
            <person name="Steffens M.B."/>
            <person name="Xi L."/>
            <person name="Bocca A.L."/>
            <person name="Felipe M.S."/>
            <person name="Teixeira M."/>
            <person name="Telles Filho F.Q."/>
            <person name="Azevedo C.M."/>
            <person name="Gomes R."/>
            <person name="Vicente V.A."/>
        </authorList>
    </citation>
    <scope>NUCLEOTIDE SEQUENCE [LARGE SCALE GENOMIC DNA]</scope>
    <source>
        <strain evidence="11 12">CBS 269.37</strain>
    </source>
</reference>
<dbReference type="Gene3D" id="1.10.240.10">
    <property type="entry name" value="Tyrosyl-Transfer RNA Synthetase"/>
    <property type="match status" value="1"/>
</dbReference>
<dbReference type="InterPro" id="IPR002307">
    <property type="entry name" value="Tyr-tRNA-ligase"/>
</dbReference>
<dbReference type="OrthoDB" id="41238at2759"/>
<evidence type="ECO:0000256" key="4">
    <source>
        <dbReference type="ARBA" id="ARBA00022840"/>
    </source>
</evidence>
<keyword evidence="6 9" id="KW-0030">Aminoacyl-tRNA synthetase</keyword>
<evidence type="ECO:0000313" key="11">
    <source>
        <dbReference type="EMBL" id="OAG38320.1"/>
    </source>
</evidence>
<evidence type="ECO:0000256" key="7">
    <source>
        <dbReference type="ARBA" id="ARBA00033323"/>
    </source>
</evidence>
<feature type="compositionally biased region" description="Low complexity" evidence="10">
    <location>
        <begin position="320"/>
        <end position="338"/>
    </location>
</feature>
<dbReference type="EC" id="6.1.1.1" evidence="1"/>
<dbReference type="Pfam" id="PF00579">
    <property type="entry name" value="tRNA-synt_1b"/>
    <property type="match status" value="1"/>
</dbReference>
<keyword evidence="12" id="KW-1185">Reference proteome</keyword>
<dbReference type="EMBL" id="LVKK01000057">
    <property type="protein sequence ID" value="OAG38320.1"/>
    <property type="molecule type" value="Genomic_DNA"/>
</dbReference>
<sequence length="448" mass="50366">MASRRQLDENFQLITRRIPEENIHGADIIHTALAREGKKPVGLWGEYLDPACRWKDSDQLGEQSPRLQGSKPSLAHIGYLIPLLKFADFLRAGVEIIVVLLDVYSFLDNVKYPMEQVVQRMHYYRFTVEAALETLGIPSKNIKFIAESSYQINPRFFFDQCRLCTLVPQQAVRDAWDRSYNPDMLAPMLCPGLQTLAEEHLDIDFQFGGTDQRGIFEFAERFLPQLGYRNRAHLMNPMLPNLYGDKMSSSHPPHTKIMFLDDEATVEEKVRAGYLSSDEVSRNGVLATLRDVLIPLSQLQMERWVEGTASVVRAGDTPTHDTPLSSLPTTTTTTTASNDDADHGLVQPTLSLSYPFWTPSSPAGTVFTFPPAPKPDRESDGDSDGRDHRHYATFEQIMHDLTTQTLRADDIVAAVAAALNQILAPVRAAYRGSRAWRAADRLGYPEES</sequence>
<comment type="catalytic activity">
    <reaction evidence="8">
        <text>tRNA(Tyr) + L-tyrosine + ATP = L-tyrosyl-tRNA(Tyr) + AMP + diphosphate + H(+)</text>
        <dbReference type="Rhea" id="RHEA:10220"/>
        <dbReference type="Rhea" id="RHEA-COMP:9706"/>
        <dbReference type="Rhea" id="RHEA-COMP:9707"/>
        <dbReference type="ChEBI" id="CHEBI:15378"/>
        <dbReference type="ChEBI" id="CHEBI:30616"/>
        <dbReference type="ChEBI" id="CHEBI:33019"/>
        <dbReference type="ChEBI" id="CHEBI:58315"/>
        <dbReference type="ChEBI" id="CHEBI:78442"/>
        <dbReference type="ChEBI" id="CHEBI:78536"/>
        <dbReference type="ChEBI" id="CHEBI:456215"/>
        <dbReference type="EC" id="6.1.1.1"/>
    </reaction>
</comment>
<keyword evidence="3 9" id="KW-0547">Nucleotide-binding</keyword>
<evidence type="ECO:0000256" key="3">
    <source>
        <dbReference type="ARBA" id="ARBA00022741"/>
    </source>
</evidence>
<evidence type="ECO:0000313" key="12">
    <source>
        <dbReference type="Proteomes" id="UP000077002"/>
    </source>
</evidence>
<evidence type="ECO:0000256" key="10">
    <source>
        <dbReference type="SAM" id="MobiDB-lite"/>
    </source>
</evidence>
<dbReference type="Proteomes" id="UP000077002">
    <property type="component" value="Unassembled WGS sequence"/>
</dbReference>
<feature type="region of interest" description="Disordered" evidence="10">
    <location>
        <begin position="313"/>
        <end position="344"/>
    </location>
</feature>
<dbReference type="Gene3D" id="3.40.50.620">
    <property type="entry name" value="HUPs"/>
    <property type="match status" value="1"/>
</dbReference>
<accession>A0A177F479</accession>
<feature type="compositionally biased region" description="Basic and acidic residues" evidence="10">
    <location>
        <begin position="374"/>
        <end position="387"/>
    </location>
</feature>
<dbReference type="GO" id="GO:0005524">
    <property type="term" value="F:ATP binding"/>
    <property type="evidence" value="ECO:0007669"/>
    <property type="project" value="UniProtKB-KW"/>
</dbReference>
<dbReference type="InterPro" id="IPR023617">
    <property type="entry name" value="Tyr-tRNA-ligase_arc/euk-type"/>
</dbReference>
<keyword evidence="4 9" id="KW-0067">ATP-binding</keyword>
<dbReference type="PANTHER" id="PTHR46264:SF4">
    <property type="entry name" value="TYROSINE--TRNA LIGASE, CYTOPLASMIC"/>
    <property type="match status" value="1"/>
</dbReference>
<feature type="region of interest" description="Disordered" evidence="10">
    <location>
        <begin position="368"/>
        <end position="387"/>
    </location>
</feature>
<comment type="caution">
    <text evidence="11">The sequence shown here is derived from an EMBL/GenBank/DDBJ whole genome shotgun (WGS) entry which is preliminary data.</text>
</comment>
<name>A0A177F479_9EURO</name>
<comment type="similarity">
    <text evidence="9">Belongs to the class-I aminoacyl-tRNA synthetase family.</text>
</comment>
<gene>
    <name evidence="11" type="ORF">AYO21_07440</name>
</gene>
<evidence type="ECO:0000256" key="9">
    <source>
        <dbReference type="RuleBase" id="RU363036"/>
    </source>
</evidence>
<dbReference type="InterPro" id="IPR050489">
    <property type="entry name" value="Tyr-tRNA_synthase"/>
</dbReference>
<dbReference type="SUPFAM" id="SSF52374">
    <property type="entry name" value="Nucleotidylyl transferase"/>
    <property type="match status" value="1"/>
</dbReference>
<dbReference type="InterPro" id="IPR002305">
    <property type="entry name" value="aa-tRNA-synth_Ic"/>
</dbReference>
<dbReference type="InterPro" id="IPR014729">
    <property type="entry name" value="Rossmann-like_a/b/a_fold"/>
</dbReference>
<evidence type="ECO:0000256" key="5">
    <source>
        <dbReference type="ARBA" id="ARBA00022917"/>
    </source>
</evidence>
<dbReference type="PANTHER" id="PTHR46264">
    <property type="entry name" value="TYROSINE-TRNA LIGASE"/>
    <property type="match status" value="1"/>
</dbReference>
<keyword evidence="2 9" id="KW-0436">Ligase</keyword>
<organism evidence="11 12">
    <name type="scientific">Fonsecaea monophora</name>
    <dbReference type="NCBI Taxonomy" id="254056"/>
    <lineage>
        <taxon>Eukaryota</taxon>
        <taxon>Fungi</taxon>
        <taxon>Dikarya</taxon>
        <taxon>Ascomycota</taxon>
        <taxon>Pezizomycotina</taxon>
        <taxon>Eurotiomycetes</taxon>
        <taxon>Chaetothyriomycetidae</taxon>
        <taxon>Chaetothyriales</taxon>
        <taxon>Herpotrichiellaceae</taxon>
        <taxon>Fonsecaea</taxon>
    </lineage>
</organism>
<protein>
    <recommendedName>
        <fullName evidence="1">tyrosine--tRNA ligase</fullName>
        <ecNumber evidence="1">6.1.1.1</ecNumber>
    </recommendedName>
    <alternativeName>
        <fullName evidence="7">Tyrosyl-tRNA synthetase</fullName>
    </alternativeName>
</protein>
<dbReference type="GO" id="GO:0006437">
    <property type="term" value="P:tyrosyl-tRNA aminoacylation"/>
    <property type="evidence" value="ECO:0007669"/>
    <property type="project" value="InterPro"/>
</dbReference>
<keyword evidence="5 9" id="KW-0648">Protein biosynthesis</keyword>
<evidence type="ECO:0000256" key="6">
    <source>
        <dbReference type="ARBA" id="ARBA00023146"/>
    </source>
</evidence>
<dbReference type="GeneID" id="34602594"/>
<dbReference type="RefSeq" id="XP_022510272.1">
    <property type="nucleotide sequence ID" value="XM_022657395.1"/>
</dbReference>
<dbReference type="GO" id="GO:0005737">
    <property type="term" value="C:cytoplasm"/>
    <property type="evidence" value="ECO:0007669"/>
    <property type="project" value="TreeGrafter"/>
</dbReference>
<dbReference type="GO" id="GO:0004831">
    <property type="term" value="F:tyrosine-tRNA ligase activity"/>
    <property type="evidence" value="ECO:0007669"/>
    <property type="project" value="UniProtKB-EC"/>
</dbReference>
<dbReference type="PIRSF" id="PIRSF006588">
    <property type="entry name" value="TyrRS_arch_euk"/>
    <property type="match status" value="1"/>
</dbReference>
<evidence type="ECO:0000256" key="1">
    <source>
        <dbReference type="ARBA" id="ARBA00013160"/>
    </source>
</evidence>
<evidence type="ECO:0000256" key="8">
    <source>
        <dbReference type="ARBA" id="ARBA00048248"/>
    </source>
</evidence>
<evidence type="ECO:0000256" key="2">
    <source>
        <dbReference type="ARBA" id="ARBA00022598"/>
    </source>
</evidence>
<dbReference type="PRINTS" id="PR01040">
    <property type="entry name" value="TRNASYNTHTYR"/>
</dbReference>
<proteinExistence type="inferred from homology"/>
<dbReference type="AlphaFoldDB" id="A0A177F479"/>